<accession>A0A9D5AKB2</accession>
<reference evidence="2 3" key="1">
    <citation type="journal article" date="2022" name="Nat. Genet.">
        <title>Improved pea reference genome and pan-genome highlight genomic features and evolutionary characteristics.</title>
        <authorList>
            <person name="Yang T."/>
            <person name="Liu R."/>
            <person name="Luo Y."/>
            <person name="Hu S."/>
            <person name="Wang D."/>
            <person name="Wang C."/>
            <person name="Pandey M.K."/>
            <person name="Ge S."/>
            <person name="Xu Q."/>
            <person name="Li N."/>
            <person name="Li G."/>
            <person name="Huang Y."/>
            <person name="Saxena R.K."/>
            <person name="Ji Y."/>
            <person name="Li M."/>
            <person name="Yan X."/>
            <person name="He Y."/>
            <person name="Liu Y."/>
            <person name="Wang X."/>
            <person name="Xiang C."/>
            <person name="Varshney R.K."/>
            <person name="Ding H."/>
            <person name="Gao S."/>
            <person name="Zong X."/>
        </authorList>
    </citation>
    <scope>NUCLEOTIDE SEQUENCE [LARGE SCALE GENOMIC DNA]</scope>
    <source>
        <strain evidence="2 3">cv. Zhongwan 6</strain>
    </source>
</reference>
<proteinExistence type="predicted"/>
<evidence type="ECO:0000313" key="2">
    <source>
        <dbReference type="EMBL" id="KAI5408845.1"/>
    </source>
</evidence>
<evidence type="ECO:0000259" key="1">
    <source>
        <dbReference type="Pfam" id="PF22936"/>
    </source>
</evidence>
<feature type="domain" description="Retrovirus-related Pol polyprotein from transposon TNT 1-94-like beta-barrel" evidence="1">
    <location>
        <begin position="56"/>
        <end position="79"/>
    </location>
</feature>
<dbReference type="InterPro" id="IPR054722">
    <property type="entry name" value="PolX-like_BBD"/>
</dbReference>
<sequence length="91" mass="10071">MPMANKTDSSPCTKEKMDNLLKFLKFNSYLNIPTGTVAQTGKDSWALSAHNPSNPWIIDSGASEHMTNCSHLFNSYFPSSGPELGEDDWNC</sequence>
<gene>
    <name evidence="2" type="ORF">KIW84_054609</name>
</gene>
<dbReference type="Pfam" id="PF22936">
    <property type="entry name" value="Pol_BBD"/>
    <property type="match status" value="1"/>
</dbReference>
<dbReference type="EMBL" id="JAMSHJ010000005">
    <property type="protein sequence ID" value="KAI5408845.1"/>
    <property type="molecule type" value="Genomic_DNA"/>
</dbReference>
<keyword evidence="3" id="KW-1185">Reference proteome</keyword>
<protein>
    <recommendedName>
        <fullName evidence="1">Retrovirus-related Pol polyprotein from transposon TNT 1-94-like beta-barrel domain-containing protein</fullName>
    </recommendedName>
</protein>
<dbReference type="AlphaFoldDB" id="A0A9D5AKB2"/>
<dbReference type="Gramene" id="Psat05G0460900-T1">
    <property type="protein sequence ID" value="KAI5408845.1"/>
    <property type="gene ID" value="KIW84_054609"/>
</dbReference>
<organism evidence="2 3">
    <name type="scientific">Pisum sativum</name>
    <name type="common">Garden pea</name>
    <name type="synonym">Lathyrus oleraceus</name>
    <dbReference type="NCBI Taxonomy" id="3888"/>
    <lineage>
        <taxon>Eukaryota</taxon>
        <taxon>Viridiplantae</taxon>
        <taxon>Streptophyta</taxon>
        <taxon>Embryophyta</taxon>
        <taxon>Tracheophyta</taxon>
        <taxon>Spermatophyta</taxon>
        <taxon>Magnoliopsida</taxon>
        <taxon>eudicotyledons</taxon>
        <taxon>Gunneridae</taxon>
        <taxon>Pentapetalae</taxon>
        <taxon>rosids</taxon>
        <taxon>fabids</taxon>
        <taxon>Fabales</taxon>
        <taxon>Fabaceae</taxon>
        <taxon>Papilionoideae</taxon>
        <taxon>50 kb inversion clade</taxon>
        <taxon>NPAAA clade</taxon>
        <taxon>Hologalegina</taxon>
        <taxon>IRL clade</taxon>
        <taxon>Fabeae</taxon>
        <taxon>Lathyrus</taxon>
    </lineage>
</organism>
<name>A0A9D5AKB2_PEA</name>
<dbReference type="Proteomes" id="UP001058974">
    <property type="component" value="Chromosome 5"/>
</dbReference>
<evidence type="ECO:0000313" key="3">
    <source>
        <dbReference type="Proteomes" id="UP001058974"/>
    </source>
</evidence>
<comment type="caution">
    <text evidence="2">The sequence shown here is derived from an EMBL/GenBank/DDBJ whole genome shotgun (WGS) entry which is preliminary data.</text>
</comment>